<keyword evidence="2" id="KW-0175">Coiled coil</keyword>
<dbReference type="SUPFAM" id="SSF117892">
    <property type="entry name" value="Band 7/SPFH domain"/>
    <property type="match status" value="1"/>
</dbReference>
<dbReference type="PATRIC" id="fig|1160705.3.peg.2373"/>
<dbReference type="AlphaFoldDB" id="L8PMH4"/>
<comment type="subcellular location">
    <subcellularLocation>
        <location evidence="1">Endomembrane system</location>
    </subcellularLocation>
</comment>
<feature type="coiled-coil region" evidence="2">
    <location>
        <begin position="307"/>
        <end position="392"/>
    </location>
</feature>
<comment type="caution">
    <text evidence="3">The sequence shown here is derived from an EMBL/GenBank/DDBJ whole genome shotgun (WGS) entry which is preliminary data.</text>
</comment>
<dbReference type="InterPro" id="IPR027705">
    <property type="entry name" value="Flotillin_fam"/>
</dbReference>
<dbReference type="CDD" id="cd03399">
    <property type="entry name" value="SPFH_flotillin"/>
    <property type="match status" value="1"/>
</dbReference>
<feature type="coiled-coil region" evidence="2">
    <location>
        <begin position="489"/>
        <end position="536"/>
    </location>
</feature>
<dbReference type="EMBL" id="AMLP01000078">
    <property type="protein sequence ID" value="ELS56632.1"/>
    <property type="molecule type" value="Genomic_DNA"/>
</dbReference>
<organism evidence="3 4">
    <name type="scientific">Streptomyces viridochromogenes Tue57</name>
    <dbReference type="NCBI Taxonomy" id="1160705"/>
    <lineage>
        <taxon>Bacteria</taxon>
        <taxon>Bacillati</taxon>
        <taxon>Actinomycetota</taxon>
        <taxon>Actinomycetes</taxon>
        <taxon>Kitasatosporales</taxon>
        <taxon>Streptomycetaceae</taxon>
        <taxon>Streptomyces</taxon>
    </lineage>
</organism>
<dbReference type="InterPro" id="IPR036013">
    <property type="entry name" value="Band_7/SPFH_dom_sf"/>
</dbReference>
<dbReference type="GO" id="GO:0005886">
    <property type="term" value="C:plasma membrane"/>
    <property type="evidence" value="ECO:0007669"/>
    <property type="project" value="UniProtKB-SubCell"/>
</dbReference>
<dbReference type="Gene3D" id="3.30.479.30">
    <property type="entry name" value="Band 7 domain"/>
    <property type="match status" value="1"/>
</dbReference>
<reference evidence="3 4" key="1">
    <citation type="journal article" date="2013" name="Genome Announc.">
        <title>Draft Genome Sequence of Streptomyces viridochromogenes Strain Tu57, Producer of Avilamycin.</title>
        <authorList>
            <person name="Gruning B.A."/>
            <person name="Erxleben A."/>
            <person name="Hahnlein A."/>
            <person name="Gunther S."/>
        </authorList>
    </citation>
    <scope>NUCLEOTIDE SEQUENCE [LARGE SCALE GENOMIC DNA]</scope>
    <source>
        <strain evidence="3 4">Tue57</strain>
    </source>
</reference>
<name>L8PMH4_STRVR</name>
<sequence>MGIGVSAAVVLLVVIVLLLVVTRLFRKVEQGKALIVSKMRKVDVTFTGQVVLPVLHKAEVMDISVKTIEITRAGKEGLICRDNIRADIRISFFVKVNKTAEDVIKVAQAVGTSRASDRNTLQELFHAKFSEALKTVGKQMDFTDLYTKREELRYRIIEVIGVDLNGYHLEDAAIDYLEQTPLTQLDPANVLDAQGIRKITELTAVEHVRTNEAQRTEEKEITRQNVDAREAILELERRQADAEIKQRREIETVRAREEAETARVVEEERLRAQGAFLKTEEQLGVQRENQAREVAVAAKNRERVIAIENERIEKDRLLEVIARERETELTRIAASKEVEAEKREIAEVVRERVAVDRTVAEQEESIKKLRAVEEAERQRQAVIIAAEAEAQEKLVKDIKAAEAAEQAAVHRAAEELTLAEARLKSADLDAQAKLRLAEGIQAESAAEGLAAVQVRDKEADVIEKAGRAEAEATQARMLAEAEGAKAKALAEAEAIGEKLKAEAAGLTEKAAAMAALDEASRTHEEYRLRLEAEKDIRLAGLEVQRQVAEAQATVLATGLENADINIVGGESVFFDRLVSSIALGKGVDGFLQNSETAQALAKPWLDGSSSFTDDLSRVLGSVSTADVQNLTVSALLMKLMNGGGTNAGQFRQLLDKAGELGLADTPLAALNGSAKA</sequence>
<accession>L8PMH4</accession>
<dbReference type="PANTHER" id="PTHR13806">
    <property type="entry name" value="FLOTILLIN-RELATED"/>
    <property type="match status" value="1"/>
</dbReference>
<gene>
    <name evidence="3" type="ORF">STVIR_2393</name>
</gene>
<evidence type="ECO:0000256" key="1">
    <source>
        <dbReference type="ARBA" id="ARBA00004308"/>
    </source>
</evidence>
<evidence type="ECO:0000313" key="4">
    <source>
        <dbReference type="Proteomes" id="UP000011205"/>
    </source>
</evidence>
<dbReference type="Proteomes" id="UP000011205">
    <property type="component" value="Unassembled WGS sequence"/>
</dbReference>
<evidence type="ECO:0000256" key="2">
    <source>
        <dbReference type="SAM" id="Coils"/>
    </source>
</evidence>
<feature type="coiled-coil region" evidence="2">
    <location>
        <begin position="218"/>
        <end position="245"/>
    </location>
</feature>
<protein>
    <submittedName>
        <fullName evidence="3">Putative Secreted protein</fullName>
    </submittedName>
</protein>
<evidence type="ECO:0000313" key="3">
    <source>
        <dbReference type="EMBL" id="ELS56632.1"/>
    </source>
</evidence>
<dbReference type="PANTHER" id="PTHR13806:SF31">
    <property type="entry name" value="FLOTILLIN-LIKE PROTEIN 1-RELATED"/>
    <property type="match status" value="1"/>
</dbReference>
<proteinExistence type="predicted"/>